<organism evidence="1 2">
    <name type="scientific">Trichodelitschia bisporula</name>
    <dbReference type="NCBI Taxonomy" id="703511"/>
    <lineage>
        <taxon>Eukaryota</taxon>
        <taxon>Fungi</taxon>
        <taxon>Dikarya</taxon>
        <taxon>Ascomycota</taxon>
        <taxon>Pezizomycotina</taxon>
        <taxon>Dothideomycetes</taxon>
        <taxon>Dothideomycetes incertae sedis</taxon>
        <taxon>Phaeotrichales</taxon>
        <taxon>Phaeotrichaceae</taxon>
        <taxon>Trichodelitschia</taxon>
    </lineage>
</organism>
<evidence type="ECO:0000313" key="2">
    <source>
        <dbReference type="Proteomes" id="UP000799640"/>
    </source>
</evidence>
<dbReference type="EMBL" id="ML996696">
    <property type="protein sequence ID" value="KAF2399794.1"/>
    <property type="molecule type" value="Genomic_DNA"/>
</dbReference>
<dbReference type="Proteomes" id="UP000799640">
    <property type="component" value="Unassembled WGS sequence"/>
</dbReference>
<sequence>MPFVVGEPDWARSEALGLKLSPSCPVDWLVKIFESRNAARARQYQIVARILAVVGEPDWDVMRLGLEGVMQESAKPPRGRITDNGWLFCDGRIMDNGTAPRDSRSIDAGTFHCDARLMVGLREAKWVGRTHILRRARNLLLRMHSVAEHIELELTSISDASTS</sequence>
<keyword evidence="2" id="KW-1185">Reference proteome</keyword>
<gene>
    <name evidence="1" type="ORF">EJ06DRAFT_522048</name>
</gene>
<name>A0A6G1HV37_9PEZI</name>
<reference evidence="1" key="1">
    <citation type="journal article" date="2020" name="Stud. Mycol.">
        <title>101 Dothideomycetes genomes: a test case for predicting lifestyles and emergence of pathogens.</title>
        <authorList>
            <person name="Haridas S."/>
            <person name="Albert R."/>
            <person name="Binder M."/>
            <person name="Bloem J."/>
            <person name="Labutti K."/>
            <person name="Salamov A."/>
            <person name="Andreopoulos B."/>
            <person name="Baker S."/>
            <person name="Barry K."/>
            <person name="Bills G."/>
            <person name="Bluhm B."/>
            <person name="Cannon C."/>
            <person name="Castanera R."/>
            <person name="Culley D."/>
            <person name="Daum C."/>
            <person name="Ezra D."/>
            <person name="Gonzalez J."/>
            <person name="Henrissat B."/>
            <person name="Kuo A."/>
            <person name="Liang C."/>
            <person name="Lipzen A."/>
            <person name="Lutzoni F."/>
            <person name="Magnuson J."/>
            <person name="Mondo S."/>
            <person name="Nolan M."/>
            <person name="Ohm R."/>
            <person name="Pangilinan J."/>
            <person name="Park H.-J."/>
            <person name="Ramirez L."/>
            <person name="Alfaro M."/>
            <person name="Sun H."/>
            <person name="Tritt A."/>
            <person name="Yoshinaga Y."/>
            <person name="Zwiers L.-H."/>
            <person name="Turgeon B."/>
            <person name="Goodwin S."/>
            <person name="Spatafora J."/>
            <person name="Crous P."/>
            <person name="Grigoriev I."/>
        </authorList>
    </citation>
    <scope>NUCLEOTIDE SEQUENCE</scope>
    <source>
        <strain evidence="1">CBS 262.69</strain>
    </source>
</reference>
<dbReference type="AlphaFoldDB" id="A0A6G1HV37"/>
<evidence type="ECO:0000313" key="1">
    <source>
        <dbReference type="EMBL" id="KAF2399794.1"/>
    </source>
</evidence>
<proteinExistence type="predicted"/>
<protein>
    <submittedName>
        <fullName evidence="1">Uncharacterized protein</fullName>
    </submittedName>
</protein>
<accession>A0A6G1HV37</accession>